<accession>A0AC34RQA5</accession>
<dbReference type="Proteomes" id="UP000887576">
    <property type="component" value="Unplaced"/>
</dbReference>
<evidence type="ECO:0000313" key="2">
    <source>
        <dbReference type="WBParaSite" id="JU765_v2.g9193.t1"/>
    </source>
</evidence>
<evidence type="ECO:0000313" key="1">
    <source>
        <dbReference type="Proteomes" id="UP000887576"/>
    </source>
</evidence>
<organism evidence="1 2">
    <name type="scientific">Panagrolaimus sp. JU765</name>
    <dbReference type="NCBI Taxonomy" id="591449"/>
    <lineage>
        <taxon>Eukaryota</taxon>
        <taxon>Metazoa</taxon>
        <taxon>Ecdysozoa</taxon>
        <taxon>Nematoda</taxon>
        <taxon>Chromadorea</taxon>
        <taxon>Rhabditida</taxon>
        <taxon>Tylenchina</taxon>
        <taxon>Panagrolaimomorpha</taxon>
        <taxon>Panagrolaimoidea</taxon>
        <taxon>Panagrolaimidae</taxon>
        <taxon>Panagrolaimus</taxon>
    </lineage>
</organism>
<name>A0AC34RQA5_9BILA</name>
<sequence length="92" mass="10538">MNLINQGMEQFPNVPQLILKRPKILKVDDTVIREHVTIEEVHPKYKLVPKIRNSNESILSNEEIEQVANEISNFHINKNNSFQPIGSSDSST</sequence>
<proteinExistence type="predicted"/>
<protein>
    <submittedName>
        <fullName evidence="2">Uncharacterized protein</fullName>
    </submittedName>
</protein>
<dbReference type="WBParaSite" id="JU765_v2.g9193.t1">
    <property type="protein sequence ID" value="JU765_v2.g9193.t1"/>
    <property type="gene ID" value="JU765_v2.g9193"/>
</dbReference>
<reference evidence="2" key="1">
    <citation type="submission" date="2022-11" db="UniProtKB">
        <authorList>
            <consortium name="WormBaseParasite"/>
        </authorList>
    </citation>
    <scope>IDENTIFICATION</scope>
</reference>